<proteinExistence type="predicted"/>
<dbReference type="InParanoid" id="T1EXT8"/>
<keyword evidence="4" id="KW-1185">Reference proteome</keyword>
<accession>T1EXT8</accession>
<evidence type="ECO:0000313" key="4">
    <source>
        <dbReference type="Proteomes" id="UP000015101"/>
    </source>
</evidence>
<dbReference type="CTD" id="20201388"/>
<dbReference type="InterPro" id="IPR054517">
    <property type="entry name" value="SPEF2_D5"/>
</dbReference>
<dbReference type="Pfam" id="PF22946">
    <property type="entry name" value="SPEF2_D5"/>
    <property type="match status" value="1"/>
</dbReference>
<evidence type="ECO:0000313" key="2">
    <source>
        <dbReference type="EMBL" id="ESN90462.1"/>
    </source>
</evidence>
<dbReference type="HOGENOM" id="CLU_718206_0_0_1"/>
<dbReference type="Proteomes" id="UP000015101">
    <property type="component" value="Unassembled WGS sequence"/>
</dbReference>
<dbReference type="KEGG" id="hro:HELRODRAFT_166130"/>
<dbReference type="EMBL" id="KB097753">
    <property type="protein sequence ID" value="ESN90462.1"/>
    <property type="molecule type" value="Genomic_DNA"/>
</dbReference>
<evidence type="ECO:0000259" key="1">
    <source>
        <dbReference type="Pfam" id="PF22946"/>
    </source>
</evidence>
<dbReference type="EMBL" id="AMQM01002262">
    <property type="status" value="NOT_ANNOTATED_CDS"/>
    <property type="molecule type" value="Genomic_DNA"/>
</dbReference>
<dbReference type="AlphaFoldDB" id="T1EXT8"/>
<sequence>MRQKGKKYIEALMRESISERCISNQLLQRRHEKELIELNSKHQAKLHKEQNQQNIAQRMLLEKVISNSMKFKVESSVEKIKQVHSEEVNEKYLAKYSKHYYVCHKIVRDIIDMSALFSMLKELHNQKVPDDIIMDSHMMFMKSQPFNELIGTDTNAHSSNIDLNNFYTTLDFQSYLKMSNMWSPTENVKIVITKNNPVLWHVMSNVHNFSRLKQAAPPPNFPHHSLKICVIGKPSSYKSAVCIALAAAFSLMIISVDQCVYDAIQAFQNNETMLFECLPTDNNIDPRRESLQNQEVKTSVETNLNVETGLTGEFDENTVEEDVNDGLGMHVEEKLTERAELGKLAKYCIDYGGVVDDEIIIKILLHAISFVNHSRFICVINLFSQ</sequence>
<reference evidence="3" key="3">
    <citation type="submission" date="2015-06" db="UniProtKB">
        <authorList>
            <consortium name="EnsemblMetazoa"/>
        </authorList>
    </citation>
    <scope>IDENTIFICATION</scope>
</reference>
<organism evidence="3 4">
    <name type="scientific">Helobdella robusta</name>
    <name type="common">Californian leech</name>
    <dbReference type="NCBI Taxonomy" id="6412"/>
    <lineage>
        <taxon>Eukaryota</taxon>
        <taxon>Metazoa</taxon>
        <taxon>Spiralia</taxon>
        <taxon>Lophotrochozoa</taxon>
        <taxon>Annelida</taxon>
        <taxon>Clitellata</taxon>
        <taxon>Hirudinea</taxon>
        <taxon>Rhynchobdellida</taxon>
        <taxon>Glossiphoniidae</taxon>
        <taxon>Helobdella</taxon>
    </lineage>
</organism>
<reference evidence="2 4" key="2">
    <citation type="journal article" date="2013" name="Nature">
        <title>Insights into bilaterian evolution from three spiralian genomes.</title>
        <authorList>
            <person name="Simakov O."/>
            <person name="Marletaz F."/>
            <person name="Cho S.J."/>
            <person name="Edsinger-Gonzales E."/>
            <person name="Havlak P."/>
            <person name="Hellsten U."/>
            <person name="Kuo D.H."/>
            <person name="Larsson T."/>
            <person name="Lv J."/>
            <person name="Arendt D."/>
            <person name="Savage R."/>
            <person name="Osoegawa K."/>
            <person name="de Jong P."/>
            <person name="Grimwood J."/>
            <person name="Chapman J.A."/>
            <person name="Shapiro H."/>
            <person name="Aerts A."/>
            <person name="Otillar R.P."/>
            <person name="Terry A.Y."/>
            <person name="Boore J.L."/>
            <person name="Grigoriev I.V."/>
            <person name="Lindberg D.R."/>
            <person name="Seaver E.C."/>
            <person name="Weisblat D.A."/>
            <person name="Putnam N.H."/>
            <person name="Rokhsar D.S."/>
        </authorList>
    </citation>
    <scope>NUCLEOTIDE SEQUENCE</scope>
</reference>
<reference evidence="4" key="1">
    <citation type="submission" date="2012-12" db="EMBL/GenBank/DDBJ databases">
        <authorList>
            <person name="Hellsten U."/>
            <person name="Grimwood J."/>
            <person name="Chapman J.A."/>
            <person name="Shapiro H."/>
            <person name="Aerts A."/>
            <person name="Otillar R.P."/>
            <person name="Terry A.Y."/>
            <person name="Boore J.L."/>
            <person name="Simakov O."/>
            <person name="Marletaz F."/>
            <person name="Cho S.-J."/>
            <person name="Edsinger-Gonzales E."/>
            <person name="Havlak P."/>
            <person name="Kuo D.-H."/>
            <person name="Larsson T."/>
            <person name="Lv J."/>
            <person name="Arendt D."/>
            <person name="Savage R."/>
            <person name="Osoegawa K."/>
            <person name="de Jong P."/>
            <person name="Lindberg D.R."/>
            <person name="Seaver E.C."/>
            <person name="Weisblat D.A."/>
            <person name="Putnam N.H."/>
            <person name="Grigoriev I.V."/>
            <person name="Rokhsar D.S."/>
        </authorList>
    </citation>
    <scope>NUCLEOTIDE SEQUENCE</scope>
</reference>
<name>T1EXT8_HELRO</name>
<dbReference type="InterPro" id="IPR027417">
    <property type="entry name" value="P-loop_NTPase"/>
</dbReference>
<dbReference type="PANTHER" id="PTHR14919">
    <property type="entry name" value="KPL2-RELATED"/>
    <property type="match status" value="1"/>
</dbReference>
<gene>
    <name evidence="3" type="primary">20201388</name>
    <name evidence="2" type="ORF">HELRODRAFT_166130</name>
</gene>
<dbReference type="OMA" id="CANIIEC"/>
<dbReference type="eggNOG" id="ENOG502QR7Y">
    <property type="taxonomic scope" value="Eukaryota"/>
</dbReference>
<dbReference type="PANTHER" id="PTHR14919:SF0">
    <property type="entry name" value="SPERM FLAGELLAR PROTEIN 2"/>
    <property type="match status" value="1"/>
</dbReference>
<dbReference type="OrthoDB" id="62528at2759"/>
<protein>
    <recommendedName>
        <fullName evidence="1">CPC1/SPEF2 domain-containing protein</fullName>
    </recommendedName>
</protein>
<dbReference type="Gene3D" id="3.40.50.300">
    <property type="entry name" value="P-loop containing nucleotide triphosphate hydrolases"/>
    <property type="match status" value="1"/>
</dbReference>
<dbReference type="InterPro" id="IPR052634">
    <property type="entry name" value="Sperm_flagellar-bone_growth"/>
</dbReference>
<evidence type="ECO:0000313" key="3">
    <source>
        <dbReference type="EnsemblMetazoa" id="HelroP166130"/>
    </source>
</evidence>
<dbReference type="EnsemblMetazoa" id="HelroT166130">
    <property type="protein sequence ID" value="HelroP166130"/>
    <property type="gene ID" value="HelroG166130"/>
</dbReference>
<dbReference type="GeneID" id="20201388"/>
<dbReference type="RefSeq" id="XP_009031398.1">
    <property type="nucleotide sequence ID" value="XM_009033150.1"/>
</dbReference>
<dbReference type="STRING" id="6412.T1EXT8"/>
<feature type="domain" description="CPC1/SPEF2" evidence="1">
    <location>
        <begin position="12"/>
        <end position="145"/>
    </location>
</feature>